<keyword evidence="12" id="KW-1185">Reference proteome</keyword>
<feature type="binding site" evidence="9">
    <location>
        <position position="132"/>
    </location>
    <ligand>
        <name>Zn(2+)</name>
        <dbReference type="ChEBI" id="CHEBI:29105"/>
    </ligand>
</feature>
<name>A0A0M0LMA8_9BACL</name>
<evidence type="ECO:0000256" key="4">
    <source>
        <dbReference type="ARBA" id="ARBA00022491"/>
    </source>
</evidence>
<accession>A0A0M0LMA8</accession>
<dbReference type="OrthoDB" id="8659436at2"/>
<dbReference type="GO" id="GO:0008270">
    <property type="term" value="F:zinc ion binding"/>
    <property type="evidence" value="ECO:0007669"/>
    <property type="project" value="TreeGrafter"/>
</dbReference>
<dbReference type="PATRIC" id="fig|263475.3.peg.1888"/>
<evidence type="ECO:0000256" key="10">
    <source>
        <dbReference type="PIRSR" id="PIRSR602481-2"/>
    </source>
</evidence>
<reference evidence="12" key="1">
    <citation type="submission" date="2015-08" db="EMBL/GenBank/DDBJ databases">
        <title>Fjat-10028 dsm 16317.</title>
        <authorList>
            <person name="Liu B."/>
            <person name="Wang J."/>
            <person name="Zhu Y."/>
            <person name="Liu G."/>
            <person name="Chen Q."/>
            <person name="Chen Z."/>
            <person name="Lan J."/>
            <person name="Che J."/>
            <person name="Ge C."/>
            <person name="Shi H."/>
            <person name="Pan Z."/>
            <person name="Liu X."/>
        </authorList>
    </citation>
    <scope>NUCLEOTIDE SEQUENCE [LARGE SCALE GENOMIC DNA]</scope>
    <source>
        <strain evidence="12">DSM 16317</strain>
    </source>
</reference>
<dbReference type="RefSeq" id="WP_053416354.1">
    <property type="nucleotide sequence ID" value="NZ_CP063302.1"/>
</dbReference>
<evidence type="ECO:0000256" key="1">
    <source>
        <dbReference type="ARBA" id="ARBA00004496"/>
    </source>
</evidence>
<keyword evidence="8" id="KW-0804">Transcription</keyword>
<keyword evidence="4" id="KW-0678">Repressor</keyword>
<dbReference type="GeneID" id="301135883"/>
<comment type="similarity">
    <text evidence="2">Belongs to the Fur family.</text>
</comment>
<evidence type="ECO:0000256" key="3">
    <source>
        <dbReference type="ARBA" id="ARBA00022490"/>
    </source>
</evidence>
<evidence type="ECO:0000313" key="12">
    <source>
        <dbReference type="Proteomes" id="UP000036867"/>
    </source>
</evidence>
<dbReference type="InterPro" id="IPR043135">
    <property type="entry name" value="Fur_C"/>
</dbReference>
<dbReference type="EMBL" id="LILB01000001">
    <property type="protein sequence ID" value="KOO52179.1"/>
    <property type="molecule type" value="Genomic_DNA"/>
</dbReference>
<evidence type="ECO:0000256" key="7">
    <source>
        <dbReference type="ARBA" id="ARBA00023125"/>
    </source>
</evidence>
<dbReference type="SUPFAM" id="SSF46785">
    <property type="entry name" value="Winged helix' DNA-binding domain"/>
    <property type="match status" value="1"/>
</dbReference>
<dbReference type="GO" id="GO:0000976">
    <property type="term" value="F:transcription cis-regulatory region binding"/>
    <property type="evidence" value="ECO:0007669"/>
    <property type="project" value="TreeGrafter"/>
</dbReference>
<organism evidence="11 12">
    <name type="scientific">Viridibacillus arvi</name>
    <dbReference type="NCBI Taxonomy" id="263475"/>
    <lineage>
        <taxon>Bacteria</taxon>
        <taxon>Bacillati</taxon>
        <taxon>Bacillota</taxon>
        <taxon>Bacilli</taxon>
        <taxon>Bacillales</taxon>
        <taxon>Caryophanaceae</taxon>
        <taxon>Viridibacillus</taxon>
    </lineage>
</organism>
<dbReference type="CDD" id="cd07153">
    <property type="entry name" value="Fur_like"/>
    <property type="match status" value="1"/>
</dbReference>
<feature type="binding site" evidence="9">
    <location>
        <position position="98"/>
    </location>
    <ligand>
        <name>Zn(2+)</name>
        <dbReference type="ChEBI" id="CHEBI:29105"/>
    </ligand>
</feature>
<evidence type="ECO:0000256" key="2">
    <source>
        <dbReference type="ARBA" id="ARBA00007957"/>
    </source>
</evidence>
<keyword evidence="7" id="KW-0238">DNA-binding</keyword>
<dbReference type="GO" id="GO:1900376">
    <property type="term" value="P:regulation of secondary metabolite biosynthetic process"/>
    <property type="evidence" value="ECO:0007669"/>
    <property type="project" value="TreeGrafter"/>
</dbReference>
<dbReference type="Gene3D" id="3.30.1490.190">
    <property type="match status" value="1"/>
</dbReference>
<dbReference type="Proteomes" id="UP000036867">
    <property type="component" value="Unassembled WGS sequence"/>
</dbReference>
<dbReference type="Gene3D" id="1.10.10.10">
    <property type="entry name" value="Winged helix-like DNA-binding domain superfamily/Winged helix DNA-binding domain"/>
    <property type="match status" value="1"/>
</dbReference>
<comment type="cofactor">
    <cofactor evidence="9">
        <name>Zn(2+)</name>
        <dbReference type="ChEBI" id="CHEBI:29105"/>
    </cofactor>
    <text evidence="9">Binds 1 zinc ion per subunit.</text>
</comment>
<evidence type="ECO:0000256" key="8">
    <source>
        <dbReference type="ARBA" id="ARBA00023163"/>
    </source>
</evidence>
<protein>
    <submittedName>
        <fullName evidence="11">Fur family transcriptional regulator</fullName>
    </submittedName>
</protein>
<dbReference type="InterPro" id="IPR036390">
    <property type="entry name" value="WH_DNA-bd_sf"/>
</dbReference>
<keyword evidence="5 9" id="KW-0862">Zinc</keyword>
<dbReference type="PANTHER" id="PTHR33202:SF1">
    <property type="entry name" value="FERRIC UPTAKE REGULATION PROTEIN"/>
    <property type="match status" value="1"/>
</dbReference>
<comment type="cofactor">
    <cofactor evidence="10">
        <name>Mn(2+)</name>
        <dbReference type="ChEBI" id="CHEBI:29035"/>
    </cofactor>
    <cofactor evidence="10">
        <name>Fe(2+)</name>
        <dbReference type="ChEBI" id="CHEBI:29033"/>
    </cofactor>
    <text evidence="10">Binds 1 Mn(2+) or Fe(2+) ion per subunit.</text>
</comment>
<dbReference type="GO" id="GO:0003700">
    <property type="term" value="F:DNA-binding transcription factor activity"/>
    <property type="evidence" value="ECO:0007669"/>
    <property type="project" value="InterPro"/>
</dbReference>
<comment type="caution">
    <text evidence="11">The sequence shown here is derived from an EMBL/GenBank/DDBJ whole genome shotgun (WGS) entry which is preliminary data.</text>
</comment>
<evidence type="ECO:0000313" key="11">
    <source>
        <dbReference type="EMBL" id="KOO52179.1"/>
    </source>
</evidence>
<gene>
    <name evidence="11" type="ORF">AMD00_07170</name>
</gene>
<feature type="binding site" evidence="9">
    <location>
        <position position="135"/>
    </location>
    <ligand>
        <name>Zn(2+)</name>
        <dbReference type="ChEBI" id="CHEBI:29105"/>
    </ligand>
</feature>
<proteinExistence type="inferred from homology"/>
<evidence type="ECO:0000256" key="5">
    <source>
        <dbReference type="ARBA" id="ARBA00022833"/>
    </source>
</evidence>
<dbReference type="PANTHER" id="PTHR33202">
    <property type="entry name" value="ZINC UPTAKE REGULATION PROTEIN"/>
    <property type="match status" value="1"/>
</dbReference>
<dbReference type="STRING" id="263475.AMD00_07170"/>
<evidence type="ECO:0000256" key="6">
    <source>
        <dbReference type="ARBA" id="ARBA00023015"/>
    </source>
</evidence>
<sequence length="146" mass="17267">MNISRAWEILKENGYKKTDKREQILDMFAATEKYLTARDLLLVMKKDYPGMSYDTIYRNLATFVQLGILEETELSSERHFRMQCETEHHHHHFICMACGNIKEIHLCPMDLLQEQLPSYEIDDHKFEIYGKCPDCKNCEQSQSISK</sequence>
<feature type="binding site" evidence="10">
    <location>
        <position position="124"/>
    </location>
    <ligand>
        <name>Fe cation</name>
        <dbReference type="ChEBI" id="CHEBI:24875"/>
    </ligand>
</feature>
<dbReference type="Pfam" id="PF01475">
    <property type="entry name" value="FUR"/>
    <property type="match status" value="1"/>
</dbReference>
<dbReference type="GO" id="GO:0045892">
    <property type="term" value="P:negative regulation of DNA-templated transcription"/>
    <property type="evidence" value="ECO:0007669"/>
    <property type="project" value="TreeGrafter"/>
</dbReference>
<keyword evidence="9" id="KW-0479">Metal-binding</keyword>
<keyword evidence="3" id="KW-0963">Cytoplasm</keyword>
<keyword evidence="6" id="KW-0805">Transcription regulation</keyword>
<evidence type="ECO:0000256" key="9">
    <source>
        <dbReference type="PIRSR" id="PIRSR602481-1"/>
    </source>
</evidence>
<comment type="subcellular location">
    <subcellularLocation>
        <location evidence="1">Cytoplasm</location>
    </subcellularLocation>
</comment>
<feature type="binding site" evidence="9">
    <location>
        <position position="95"/>
    </location>
    <ligand>
        <name>Zn(2+)</name>
        <dbReference type="ChEBI" id="CHEBI:29105"/>
    </ligand>
</feature>
<keyword evidence="10" id="KW-0408">Iron</keyword>
<dbReference type="AlphaFoldDB" id="A0A0M0LMA8"/>
<dbReference type="InterPro" id="IPR002481">
    <property type="entry name" value="FUR"/>
</dbReference>
<dbReference type="InterPro" id="IPR036388">
    <property type="entry name" value="WH-like_DNA-bd_sf"/>
</dbReference>
<feature type="binding site" evidence="10">
    <location>
        <position position="89"/>
    </location>
    <ligand>
        <name>Fe cation</name>
        <dbReference type="ChEBI" id="CHEBI:24875"/>
    </ligand>
</feature>
<dbReference type="GO" id="GO:0005737">
    <property type="term" value="C:cytoplasm"/>
    <property type="evidence" value="ECO:0007669"/>
    <property type="project" value="UniProtKB-SubCell"/>
</dbReference>